<keyword evidence="12" id="KW-0675">Receptor</keyword>
<keyword evidence="6" id="KW-1000">Mitochondrion outer membrane</keyword>
<dbReference type="Proteomes" id="UP000708208">
    <property type="component" value="Unassembled WGS sequence"/>
</dbReference>
<evidence type="ECO:0000256" key="13">
    <source>
        <dbReference type="SAM" id="Phobius"/>
    </source>
</evidence>
<keyword evidence="4" id="KW-0813">Transport</keyword>
<dbReference type="GO" id="GO:0006886">
    <property type="term" value="P:intracellular protein transport"/>
    <property type="evidence" value="ECO:0007669"/>
    <property type="project" value="InterPro"/>
</dbReference>
<evidence type="ECO:0000256" key="8">
    <source>
        <dbReference type="ARBA" id="ARBA00022989"/>
    </source>
</evidence>
<evidence type="ECO:0000313" key="15">
    <source>
        <dbReference type="Proteomes" id="UP000708208"/>
    </source>
</evidence>
<evidence type="ECO:0000256" key="7">
    <source>
        <dbReference type="ARBA" id="ARBA00022927"/>
    </source>
</evidence>
<name>A0A8J2LA52_9HEXA</name>
<feature type="transmembrane region" description="Helical" evidence="13">
    <location>
        <begin position="60"/>
        <end position="78"/>
    </location>
</feature>
<dbReference type="AlphaFoldDB" id="A0A8J2LA52"/>
<dbReference type="InterPro" id="IPR005683">
    <property type="entry name" value="Tom22"/>
</dbReference>
<keyword evidence="9" id="KW-0811">Translocation</keyword>
<evidence type="ECO:0000256" key="6">
    <source>
        <dbReference type="ARBA" id="ARBA00022787"/>
    </source>
</evidence>
<gene>
    <name evidence="14" type="ORF">AFUS01_LOCUS41298</name>
</gene>
<evidence type="ECO:0000256" key="10">
    <source>
        <dbReference type="ARBA" id="ARBA00023128"/>
    </source>
</evidence>
<dbReference type="PANTHER" id="PTHR12504:SF0">
    <property type="entry name" value="MITOCHONDRIAL IMPORT RECEPTOR SUBUNIT TOM22 HOMOLOG"/>
    <property type="match status" value="1"/>
</dbReference>
<keyword evidence="11 13" id="KW-0472">Membrane</keyword>
<dbReference type="GO" id="GO:0005741">
    <property type="term" value="C:mitochondrial outer membrane"/>
    <property type="evidence" value="ECO:0007669"/>
    <property type="project" value="UniProtKB-SubCell"/>
</dbReference>
<keyword evidence="7" id="KW-0653">Protein transport</keyword>
<keyword evidence="15" id="KW-1185">Reference proteome</keyword>
<reference evidence="14" key="1">
    <citation type="submission" date="2021-06" db="EMBL/GenBank/DDBJ databases">
        <authorList>
            <person name="Hodson N. C."/>
            <person name="Mongue J. A."/>
            <person name="Jaron S. K."/>
        </authorList>
    </citation>
    <scope>NUCLEOTIDE SEQUENCE</scope>
</reference>
<evidence type="ECO:0000256" key="3">
    <source>
        <dbReference type="ARBA" id="ARBA00016229"/>
    </source>
</evidence>
<evidence type="ECO:0000256" key="11">
    <source>
        <dbReference type="ARBA" id="ARBA00023136"/>
    </source>
</evidence>
<evidence type="ECO:0000256" key="5">
    <source>
        <dbReference type="ARBA" id="ARBA00022692"/>
    </source>
</evidence>
<comment type="similarity">
    <text evidence="2">Belongs to the Tom22 family.</text>
</comment>
<dbReference type="EMBL" id="CAJVCH010561018">
    <property type="protein sequence ID" value="CAG7831557.1"/>
    <property type="molecule type" value="Genomic_DNA"/>
</dbReference>
<keyword evidence="8 13" id="KW-1133">Transmembrane helix</keyword>
<evidence type="ECO:0000256" key="9">
    <source>
        <dbReference type="ARBA" id="ARBA00023010"/>
    </source>
</evidence>
<keyword evidence="5 13" id="KW-0812">Transmembrane</keyword>
<sequence>MSGLPALEDDYLPEDDAAETALERLLGLSEMFPEPVRNTVGTTVRVTGKAAKKAYELSRSITWIVFASSTLMFAPVLFEMERHQMEEMQKQQQRQMLLGPNAAYSR</sequence>
<dbReference type="PANTHER" id="PTHR12504">
    <property type="entry name" value="MITOCHONDRIAL IMPORT RECEPTOR SUBUNIT TOM22"/>
    <property type="match status" value="1"/>
</dbReference>
<proteinExistence type="inferred from homology"/>
<dbReference type="OrthoDB" id="10016939at2759"/>
<evidence type="ECO:0000256" key="12">
    <source>
        <dbReference type="ARBA" id="ARBA00023170"/>
    </source>
</evidence>
<evidence type="ECO:0000313" key="14">
    <source>
        <dbReference type="EMBL" id="CAG7831557.1"/>
    </source>
</evidence>
<comment type="caution">
    <text evidence="14">The sequence shown here is derived from an EMBL/GenBank/DDBJ whole genome shotgun (WGS) entry which is preliminary data.</text>
</comment>
<evidence type="ECO:0000256" key="4">
    <source>
        <dbReference type="ARBA" id="ARBA00022448"/>
    </source>
</evidence>
<accession>A0A8J2LA52</accession>
<evidence type="ECO:0000256" key="2">
    <source>
        <dbReference type="ARBA" id="ARBA00009874"/>
    </source>
</evidence>
<organism evidence="14 15">
    <name type="scientific">Allacma fusca</name>
    <dbReference type="NCBI Taxonomy" id="39272"/>
    <lineage>
        <taxon>Eukaryota</taxon>
        <taxon>Metazoa</taxon>
        <taxon>Ecdysozoa</taxon>
        <taxon>Arthropoda</taxon>
        <taxon>Hexapoda</taxon>
        <taxon>Collembola</taxon>
        <taxon>Symphypleona</taxon>
        <taxon>Sminthuridae</taxon>
        <taxon>Allacma</taxon>
    </lineage>
</organism>
<evidence type="ECO:0000256" key="1">
    <source>
        <dbReference type="ARBA" id="ARBA00004572"/>
    </source>
</evidence>
<dbReference type="CDD" id="cd22884">
    <property type="entry name" value="TOM22"/>
    <property type="match status" value="1"/>
</dbReference>
<protein>
    <recommendedName>
        <fullName evidence="3">Mitochondrial import receptor subunit TOM22 homolog</fullName>
    </recommendedName>
</protein>
<comment type="subcellular location">
    <subcellularLocation>
        <location evidence="1">Mitochondrion outer membrane</location>
        <topology evidence="1">Single-pass membrane protein</topology>
    </subcellularLocation>
</comment>
<keyword evidence="10" id="KW-0496">Mitochondrion</keyword>
<dbReference type="Pfam" id="PF04281">
    <property type="entry name" value="Tom22"/>
    <property type="match status" value="1"/>
</dbReference>